<accession>A0A5C8K8W3</accession>
<dbReference type="InterPro" id="IPR005063">
    <property type="entry name" value="Transposase_27"/>
</dbReference>
<dbReference type="PANTHER" id="PTHR33293">
    <property type="entry name" value="INSERTION ELEMENT IS1 1 PROTEIN INSB-RELATED"/>
    <property type="match status" value="1"/>
</dbReference>
<dbReference type="PANTHER" id="PTHR33293:SF2">
    <property type="entry name" value="TRANSPOSASE"/>
    <property type="match status" value="1"/>
</dbReference>
<dbReference type="NCBIfam" id="NF033558">
    <property type="entry name" value="transpos_IS1"/>
    <property type="match status" value="1"/>
</dbReference>
<dbReference type="OrthoDB" id="964996at2"/>
<dbReference type="Pfam" id="PF03400">
    <property type="entry name" value="DDE_Tnp_IS1"/>
    <property type="match status" value="1"/>
</dbReference>
<name>A0A5C8K8W3_9BACT</name>
<dbReference type="EMBL" id="VRTY01000014">
    <property type="protein sequence ID" value="TXK50071.1"/>
    <property type="molecule type" value="Genomic_DNA"/>
</dbReference>
<dbReference type="GO" id="GO:0003677">
    <property type="term" value="F:DNA binding"/>
    <property type="evidence" value="ECO:0007669"/>
    <property type="project" value="InterPro"/>
</dbReference>
<dbReference type="Proteomes" id="UP000321926">
    <property type="component" value="Unassembled WGS sequence"/>
</dbReference>
<dbReference type="GO" id="GO:0006313">
    <property type="term" value="P:DNA transposition"/>
    <property type="evidence" value="ECO:0007669"/>
    <property type="project" value="InterPro"/>
</dbReference>
<protein>
    <submittedName>
        <fullName evidence="1">IS1 family transposase</fullName>
    </submittedName>
</protein>
<dbReference type="AlphaFoldDB" id="A0A5C8K8W3"/>
<comment type="caution">
    <text evidence="1">The sequence shown here is derived from an EMBL/GenBank/DDBJ whole genome shotgun (WGS) entry which is preliminary data.</text>
</comment>
<gene>
    <name evidence="1" type="ORF">FVR03_05575</name>
</gene>
<dbReference type="RefSeq" id="WP_147920759.1">
    <property type="nucleotide sequence ID" value="NZ_VRTY01000014.1"/>
</dbReference>
<proteinExistence type="predicted"/>
<evidence type="ECO:0000313" key="1">
    <source>
        <dbReference type="EMBL" id="TXK50071.1"/>
    </source>
</evidence>
<dbReference type="GO" id="GO:0004803">
    <property type="term" value="F:transposase activity"/>
    <property type="evidence" value="ECO:0007669"/>
    <property type="project" value="InterPro"/>
</dbReference>
<organism evidence="1 2">
    <name type="scientific">Pontibacter qinzhouensis</name>
    <dbReference type="NCBI Taxonomy" id="2603253"/>
    <lineage>
        <taxon>Bacteria</taxon>
        <taxon>Pseudomonadati</taxon>
        <taxon>Bacteroidota</taxon>
        <taxon>Cytophagia</taxon>
        <taxon>Cytophagales</taxon>
        <taxon>Hymenobacteraceae</taxon>
        <taxon>Pontibacter</taxon>
    </lineage>
</organism>
<keyword evidence="2" id="KW-1185">Reference proteome</keyword>
<evidence type="ECO:0000313" key="2">
    <source>
        <dbReference type="Proteomes" id="UP000321926"/>
    </source>
</evidence>
<dbReference type="InterPro" id="IPR051354">
    <property type="entry name" value="Transposase_27_IS1"/>
</dbReference>
<reference evidence="1 2" key="1">
    <citation type="submission" date="2019-08" db="EMBL/GenBank/DDBJ databases">
        <authorList>
            <person name="Shi S."/>
        </authorList>
    </citation>
    <scope>NUCLEOTIDE SEQUENCE [LARGE SCALE GENOMIC DNA]</scope>
    <source>
        <strain evidence="1 2">GY10130</strain>
    </source>
</reference>
<sequence length="241" mass="28301">MNRSCYYCGSVNKVKNGKTYYGKARGKCKDCRRQFVFHRQNRSLSPEQKRLIKLLLLERLSLEGICRVLAISAYHLYRYMDELYVEVPDDLNAQVSAQAELQLCCYECESDELWSFVGCKANKQWLWVAQDRRSRQIVALHLGDRGAAGARGLWENIPQQYRQQATFFTDNWEAYKQVIPAQRHRASKEKKDTNHAERLFCSLRQRCARLVRKALSFSKKLDRHLMAIMFFVANYNLSLLL</sequence>